<dbReference type="InterPro" id="IPR011037">
    <property type="entry name" value="Pyrv_Knase-like_insert_dom_sf"/>
</dbReference>
<dbReference type="RefSeq" id="WP_244723289.1">
    <property type="nucleotide sequence ID" value="NZ_CP095049.1"/>
</dbReference>
<gene>
    <name evidence="2" type="ORF">MUN80_10360</name>
</gene>
<dbReference type="PANTHER" id="PTHR30212">
    <property type="entry name" value="PROTEIN YIIM"/>
    <property type="match status" value="1"/>
</dbReference>
<evidence type="ECO:0000259" key="1">
    <source>
        <dbReference type="PROSITE" id="PS51340"/>
    </source>
</evidence>
<dbReference type="InterPro" id="IPR005302">
    <property type="entry name" value="MoCF_Sase_C"/>
</dbReference>
<sequence length="213" mass="23305">MNVVSVNVGQPRAVQWKGRTIETGIFKAPVASPVAVLADRLVGDEQVDRRVHGGPDKAVYAYDLDHYAFWEAQLPTTALTPGIFGENLTTSGLPDHAVCLGDTFAVGTAVLVALQPRLPCVKLGLRFNDEHFVKQFQAARRSGIYFGVRQPGQLQAGDALMLVERTAPGLTIQAITDQFYRPDKQADQLAALLAQPLLPAFFRESFQRMLQAC</sequence>
<evidence type="ECO:0000313" key="3">
    <source>
        <dbReference type="Proteomes" id="UP000831785"/>
    </source>
</evidence>
<organism evidence="2 3">
    <name type="scientific">Hymenobacter cellulosivorans</name>
    <dbReference type="NCBI Taxonomy" id="2932249"/>
    <lineage>
        <taxon>Bacteria</taxon>
        <taxon>Pseudomonadati</taxon>
        <taxon>Bacteroidota</taxon>
        <taxon>Cytophagia</taxon>
        <taxon>Cytophagales</taxon>
        <taxon>Hymenobacteraceae</taxon>
        <taxon>Hymenobacter</taxon>
    </lineage>
</organism>
<name>A0ABY4FGP5_9BACT</name>
<proteinExistence type="predicted"/>
<accession>A0ABY4FGP5</accession>
<dbReference type="PROSITE" id="PS51340">
    <property type="entry name" value="MOSC"/>
    <property type="match status" value="1"/>
</dbReference>
<dbReference type="InterPro" id="IPR052353">
    <property type="entry name" value="Benzoxazolinone_Detox_Enz"/>
</dbReference>
<dbReference type="EMBL" id="CP095049">
    <property type="protein sequence ID" value="UOQ55139.1"/>
    <property type="molecule type" value="Genomic_DNA"/>
</dbReference>
<protein>
    <submittedName>
        <fullName evidence="2">MOSC domain-containing protein</fullName>
    </submittedName>
</protein>
<evidence type="ECO:0000313" key="2">
    <source>
        <dbReference type="EMBL" id="UOQ55139.1"/>
    </source>
</evidence>
<dbReference type="SUPFAM" id="SSF50800">
    <property type="entry name" value="PK beta-barrel domain-like"/>
    <property type="match status" value="1"/>
</dbReference>
<keyword evidence="3" id="KW-1185">Reference proteome</keyword>
<dbReference type="PANTHER" id="PTHR30212:SF2">
    <property type="entry name" value="PROTEIN YIIM"/>
    <property type="match status" value="1"/>
</dbReference>
<reference evidence="2 3" key="1">
    <citation type="submission" date="2022-04" db="EMBL/GenBank/DDBJ databases">
        <title>Hymenobacter sp. isolated from the air.</title>
        <authorList>
            <person name="Won M."/>
            <person name="Lee C.-M."/>
            <person name="Woen H.-Y."/>
            <person name="Kwon S.-W."/>
        </authorList>
    </citation>
    <scope>NUCLEOTIDE SEQUENCE [LARGE SCALE GENOMIC DNA]</scope>
    <source>
        <strain evidence="3">5116 S-27</strain>
    </source>
</reference>
<dbReference type="Pfam" id="PF03473">
    <property type="entry name" value="MOSC"/>
    <property type="match status" value="1"/>
</dbReference>
<feature type="domain" description="MOSC" evidence="1">
    <location>
        <begin position="28"/>
        <end position="163"/>
    </location>
</feature>
<dbReference type="Proteomes" id="UP000831785">
    <property type="component" value="Chromosome"/>
</dbReference>
<dbReference type="Gene3D" id="2.40.33.20">
    <property type="entry name" value="PK beta-barrel domain-like"/>
    <property type="match status" value="1"/>
</dbReference>